<evidence type="ECO:0000313" key="4">
    <source>
        <dbReference type="Proteomes" id="UP000798808"/>
    </source>
</evidence>
<keyword evidence="4" id="KW-1185">Reference proteome</keyword>
<gene>
    <name evidence="3" type="ORF">E1163_28445</name>
</gene>
<feature type="domain" description="DUF5683" evidence="2">
    <location>
        <begin position="61"/>
        <end position="202"/>
    </location>
</feature>
<name>A0ABW9RZT4_9BACT</name>
<dbReference type="EMBL" id="SMLW01000675">
    <property type="protein sequence ID" value="MTI28924.1"/>
    <property type="molecule type" value="Genomic_DNA"/>
</dbReference>
<sequence length="202" mass="22886">MKSIYLILVAVLFGYSIAAGQITPPSVNPDTVENTETEQIIIENDENVEVKEIETYADQFVPRKASLYAAILPGAGQIYNKKYWKLPIVYGGFVALGFAVDFYNDRYTLLRTELFKTLNDTGYSSPYGNETQLRNNLDSERRDRDFYVIMIGVLYLLQIADAHIDAHLKEFDLNPDLQVSLEPSFSNEAFGYNAGLSLKLKF</sequence>
<dbReference type="InterPro" id="IPR043738">
    <property type="entry name" value="DUF5683"/>
</dbReference>
<protein>
    <recommendedName>
        <fullName evidence="2">DUF5683 domain-containing protein</fullName>
    </recommendedName>
</protein>
<proteinExistence type="predicted"/>
<evidence type="ECO:0000259" key="2">
    <source>
        <dbReference type="Pfam" id="PF18935"/>
    </source>
</evidence>
<evidence type="ECO:0000313" key="3">
    <source>
        <dbReference type="EMBL" id="MTI28924.1"/>
    </source>
</evidence>
<accession>A0ABW9RZT4</accession>
<dbReference type="Proteomes" id="UP000798808">
    <property type="component" value="Unassembled WGS sequence"/>
</dbReference>
<keyword evidence="1" id="KW-0732">Signal</keyword>
<feature type="chain" id="PRO_5047504280" description="DUF5683 domain-containing protein" evidence="1">
    <location>
        <begin position="19"/>
        <end position="202"/>
    </location>
</feature>
<evidence type="ECO:0000256" key="1">
    <source>
        <dbReference type="SAM" id="SignalP"/>
    </source>
</evidence>
<feature type="signal peptide" evidence="1">
    <location>
        <begin position="1"/>
        <end position="18"/>
    </location>
</feature>
<reference evidence="3 4" key="1">
    <citation type="submission" date="2019-02" db="EMBL/GenBank/DDBJ databases">
        <authorList>
            <person name="Goldberg S.R."/>
            <person name="Haltli B.A."/>
            <person name="Correa H."/>
            <person name="Russell K.G."/>
        </authorList>
    </citation>
    <scope>NUCLEOTIDE SEQUENCE [LARGE SCALE GENOMIC DNA]</scope>
    <source>
        <strain evidence="3 4">JCM 16186</strain>
    </source>
</reference>
<organism evidence="3 4">
    <name type="scientific">Fulvivirga kasyanovii</name>
    <dbReference type="NCBI Taxonomy" id="396812"/>
    <lineage>
        <taxon>Bacteria</taxon>
        <taxon>Pseudomonadati</taxon>
        <taxon>Bacteroidota</taxon>
        <taxon>Cytophagia</taxon>
        <taxon>Cytophagales</taxon>
        <taxon>Fulvivirgaceae</taxon>
        <taxon>Fulvivirga</taxon>
    </lineage>
</organism>
<dbReference type="RefSeq" id="WP_155176919.1">
    <property type="nucleotide sequence ID" value="NZ_BAAAFL010000008.1"/>
</dbReference>
<comment type="caution">
    <text evidence="3">The sequence shown here is derived from an EMBL/GenBank/DDBJ whole genome shotgun (WGS) entry which is preliminary data.</text>
</comment>
<dbReference type="Pfam" id="PF18935">
    <property type="entry name" value="DUF5683"/>
    <property type="match status" value="1"/>
</dbReference>